<dbReference type="PATRIC" id="fig|156976.3.peg.399"/>
<organism evidence="3 4">
    <name type="scientific">Corynebacterium riegelii</name>
    <dbReference type="NCBI Taxonomy" id="156976"/>
    <lineage>
        <taxon>Bacteria</taxon>
        <taxon>Bacillati</taxon>
        <taxon>Actinomycetota</taxon>
        <taxon>Actinomycetes</taxon>
        <taxon>Mycobacteriales</taxon>
        <taxon>Corynebacteriaceae</taxon>
        <taxon>Corynebacterium</taxon>
    </lineage>
</organism>
<comment type="similarity">
    <text evidence="1 2">Belongs to the UPF0102 family.</text>
</comment>
<dbReference type="Gene3D" id="3.40.1350.10">
    <property type="match status" value="1"/>
</dbReference>
<dbReference type="Proteomes" id="UP000060016">
    <property type="component" value="Chromosome"/>
</dbReference>
<dbReference type="PANTHER" id="PTHR34039">
    <property type="entry name" value="UPF0102 PROTEIN YRAN"/>
    <property type="match status" value="1"/>
</dbReference>
<dbReference type="GO" id="GO:0003676">
    <property type="term" value="F:nucleic acid binding"/>
    <property type="evidence" value="ECO:0007669"/>
    <property type="project" value="InterPro"/>
</dbReference>
<dbReference type="HAMAP" id="MF_00048">
    <property type="entry name" value="UPF0102"/>
    <property type="match status" value="1"/>
</dbReference>
<dbReference type="InterPro" id="IPR011335">
    <property type="entry name" value="Restrct_endonuc-II-like"/>
</dbReference>
<dbReference type="EMBL" id="CP012342">
    <property type="protein sequence ID" value="AKV59789.1"/>
    <property type="molecule type" value="Genomic_DNA"/>
</dbReference>
<dbReference type="AlphaFoldDB" id="A0A0K1REF4"/>
<accession>A0A0K1REF4</accession>
<keyword evidence="4" id="KW-1185">Reference proteome</keyword>
<dbReference type="STRING" id="156976.AK829_02030"/>
<evidence type="ECO:0000313" key="4">
    <source>
        <dbReference type="Proteomes" id="UP000060016"/>
    </source>
</evidence>
<evidence type="ECO:0000256" key="2">
    <source>
        <dbReference type="HAMAP-Rule" id="MF_00048"/>
    </source>
</evidence>
<evidence type="ECO:0000256" key="1">
    <source>
        <dbReference type="ARBA" id="ARBA00006738"/>
    </source>
</evidence>
<dbReference type="InterPro" id="IPR011856">
    <property type="entry name" value="tRNA_endonuc-like_dom_sf"/>
</dbReference>
<sequence>MADRYALGVAGENVAVGLYEQYGYSLYNKRVRCRAGELDAVLRAPDGTIVFLEVKSRRSGEYGGAEAVTAKKLATMRRCAAEWLDRSPNGGGSQVRFDVCEVLFNGNSYVVCRFEGVDDGAC</sequence>
<dbReference type="KEGG" id="crie:AK829_02030"/>
<name>A0A0K1REF4_9CORY</name>
<gene>
    <name evidence="3" type="ORF">AK829_02030</name>
</gene>
<dbReference type="SUPFAM" id="SSF52980">
    <property type="entry name" value="Restriction endonuclease-like"/>
    <property type="match status" value="1"/>
</dbReference>
<protein>
    <recommendedName>
        <fullName evidence="2">UPF0102 protein AK829_02030</fullName>
    </recommendedName>
</protein>
<proteinExistence type="inferred from homology"/>
<dbReference type="InterPro" id="IPR003509">
    <property type="entry name" value="UPF0102_YraN-like"/>
</dbReference>
<reference evidence="3 4" key="1">
    <citation type="submission" date="2015-08" db="EMBL/GenBank/DDBJ databases">
        <authorList>
            <person name="Babu N.S."/>
            <person name="Beckwith C.J."/>
            <person name="Beseler K.G."/>
            <person name="Brison A."/>
            <person name="Carone J.V."/>
            <person name="Caskin T.P."/>
            <person name="Diamond M."/>
            <person name="Durham M.E."/>
            <person name="Foxe J.M."/>
            <person name="Go M."/>
            <person name="Henderson B.A."/>
            <person name="Jones I.B."/>
            <person name="McGettigan J.A."/>
            <person name="Micheletti S.J."/>
            <person name="Nasrallah M.E."/>
            <person name="Ortiz D."/>
            <person name="Piller C.R."/>
            <person name="Privatt S.R."/>
            <person name="Schneider S.L."/>
            <person name="Sharp S."/>
            <person name="Smith T.C."/>
            <person name="Stanton J.D."/>
            <person name="Ullery H.E."/>
            <person name="Wilson R.J."/>
            <person name="Serrano M.G."/>
            <person name="Buck G."/>
            <person name="Lee V."/>
            <person name="Wang Y."/>
            <person name="Carvalho R."/>
            <person name="Voegtly L."/>
            <person name="Shi R."/>
            <person name="Duckworth R."/>
            <person name="Johnson A."/>
            <person name="Loviza R."/>
            <person name="Walstead R."/>
            <person name="Shah Z."/>
            <person name="Kiflezghi M."/>
            <person name="Wade K."/>
            <person name="Ball S.L."/>
            <person name="Bradley K.W."/>
            <person name="Asai D.J."/>
            <person name="Bowman C.A."/>
            <person name="Russell D.A."/>
            <person name="Pope W.H."/>
            <person name="Jacobs-Sera D."/>
            <person name="Hendrix R.W."/>
            <person name="Hatfull G.F."/>
        </authorList>
    </citation>
    <scope>NUCLEOTIDE SEQUENCE [LARGE SCALE GENOMIC DNA]</scope>
    <source>
        <strain evidence="3 4">PUDD_83A45</strain>
    </source>
</reference>
<dbReference type="Pfam" id="PF02021">
    <property type="entry name" value="UPF0102"/>
    <property type="match status" value="1"/>
</dbReference>
<evidence type="ECO:0000313" key="3">
    <source>
        <dbReference type="EMBL" id="AKV59789.1"/>
    </source>
</evidence>
<dbReference type="PANTHER" id="PTHR34039:SF1">
    <property type="entry name" value="UPF0102 PROTEIN YRAN"/>
    <property type="match status" value="1"/>
</dbReference>